<reference evidence="2 3" key="1">
    <citation type="submission" date="2011-11" db="EMBL/GenBank/DDBJ databases">
        <title>The Genome Sequence of Fusarium oxysporum PHW815.</title>
        <authorList>
            <consortium name="The Broad Institute Genome Sequencing Platform"/>
            <person name="Ma L.-J."/>
            <person name="Gale L.R."/>
            <person name="Schwartz D.C."/>
            <person name="Zhou S."/>
            <person name="Corby-Kistler H."/>
            <person name="Young S.K."/>
            <person name="Zeng Q."/>
            <person name="Gargeya S."/>
            <person name="Fitzgerald M."/>
            <person name="Haas B."/>
            <person name="Abouelleil A."/>
            <person name="Alvarado L."/>
            <person name="Arachchi H.M."/>
            <person name="Berlin A."/>
            <person name="Brown A."/>
            <person name="Chapman S.B."/>
            <person name="Chen Z."/>
            <person name="Dunbar C."/>
            <person name="Freedman E."/>
            <person name="Gearin G."/>
            <person name="Goldberg J."/>
            <person name="Griggs A."/>
            <person name="Gujja S."/>
            <person name="Heiman D."/>
            <person name="Howarth C."/>
            <person name="Larson L."/>
            <person name="Lui A."/>
            <person name="MacDonald P.J.P."/>
            <person name="Montmayeur A."/>
            <person name="Murphy C."/>
            <person name="Neiman D."/>
            <person name="Pearson M."/>
            <person name="Priest M."/>
            <person name="Roberts A."/>
            <person name="Saif S."/>
            <person name="Shea T."/>
            <person name="Shenoy N."/>
            <person name="Sisk P."/>
            <person name="Stolte C."/>
            <person name="Sykes S."/>
            <person name="Wortman J."/>
            <person name="Nusbaum C."/>
            <person name="Birren B."/>
        </authorList>
    </citation>
    <scope>NUCLEOTIDE SEQUENCE [LARGE SCALE GENOMIC DNA]</scope>
    <source>
        <strain evidence="2 3">54005</strain>
    </source>
</reference>
<dbReference type="AlphaFoldDB" id="X0BKH7"/>
<gene>
    <name evidence="2" type="ORF">FOQG_13372</name>
</gene>
<dbReference type="HOGENOM" id="CLU_2263867_0_0_1"/>
<dbReference type="Proteomes" id="UP000030663">
    <property type="component" value="Unassembled WGS sequence"/>
</dbReference>
<dbReference type="EMBL" id="JH658415">
    <property type="protein sequence ID" value="EXK82351.1"/>
    <property type="molecule type" value="Genomic_DNA"/>
</dbReference>
<accession>X0BKH7</accession>
<sequence>MKARRWQLTEYYWPPCDGLPKLTRHKKALSMFPSPWPNESKLGIKMRTKSPKNQKTIGISNSTPTHQIQYVSDARCGVHIQGQLICVTFVINAICYPSIGPAV</sequence>
<evidence type="ECO:0000313" key="2">
    <source>
        <dbReference type="EMBL" id="EXK82351.1"/>
    </source>
</evidence>
<evidence type="ECO:0000313" key="3">
    <source>
        <dbReference type="Proteomes" id="UP000030663"/>
    </source>
</evidence>
<protein>
    <submittedName>
        <fullName evidence="2">Uncharacterized protein</fullName>
    </submittedName>
</protein>
<keyword evidence="3" id="KW-1185">Reference proteome</keyword>
<evidence type="ECO:0000256" key="1">
    <source>
        <dbReference type="SAM" id="MobiDB-lite"/>
    </source>
</evidence>
<feature type="region of interest" description="Disordered" evidence="1">
    <location>
        <begin position="40"/>
        <end position="60"/>
    </location>
</feature>
<name>X0BKH7_FUSOX</name>
<organism evidence="2 3">
    <name type="scientific">Fusarium oxysporum f. sp. raphani 54005</name>
    <dbReference type="NCBI Taxonomy" id="1089458"/>
    <lineage>
        <taxon>Eukaryota</taxon>
        <taxon>Fungi</taxon>
        <taxon>Dikarya</taxon>
        <taxon>Ascomycota</taxon>
        <taxon>Pezizomycotina</taxon>
        <taxon>Sordariomycetes</taxon>
        <taxon>Hypocreomycetidae</taxon>
        <taxon>Hypocreales</taxon>
        <taxon>Nectriaceae</taxon>
        <taxon>Fusarium</taxon>
        <taxon>Fusarium oxysporum species complex</taxon>
    </lineage>
</organism>
<proteinExistence type="predicted"/>